<evidence type="ECO:0000256" key="1">
    <source>
        <dbReference type="SAM" id="MobiDB-lite"/>
    </source>
</evidence>
<reference evidence="2" key="1">
    <citation type="submission" date="2021-12" db="EMBL/GenBank/DDBJ databases">
        <authorList>
            <person name="King R."/>
        </authorList>
    </citation>
    <scope>NUCLEOTIDE SEQUENCE</scope>
</reference>
<feature type="compositionally biased region" description="Low complexity" evidence="1">
    <location>
        <begin position="271"/>
        <end position="283"/>
    </location>
</feature>
<accession>A0A9P0AYY7</accession>
<evidence type="ECO:0000313" key="2">
    <source>
        <dbReference type="EMBL" id="CAH0551135.1"/>
    </source>
</evidence>
<feature type="region of interest" description="Disordered" evidence="1">
    <location>
        <begin position="195"/>
        <end position="283"/>
    </location>
</feature>
<proteinExistence type="predicted"/>
<gene>
    <name evidence="2" type="ORF">MELIAE_LOCUS3814</name>
</gene>
<name>A0A9P0AYY7_BRAAE</name>
<dbReference type="EMBL" id="OV121133">
    <property type="protein sequence ID" value="CAH0551135.1"/>
    <property type="molecule type" value="Genomic_DNA"/>
</dbReference>
<protein>
    <submittedName>
        <fullName evidence="2">Uncharacterized protein</fullName>
    </submittedName>
</protein>
<dbReference type="Proteomes" id="UP001154078">
    <property type="component" value="Chromosome 2"/>
</dbReference>
<feature type="compositionally biased region" description="Basic and acidic residues" evidence="1">
    <location>
        <begin position="17"/>
        <end position="27"/>
    </location>
</feature>
<dbReference type="AlphaFoldDB" id="A0A9P0AYY7"/>
<sequence>MAEKVHQTPPKPSEIPSVEKFHAESNTKEAPAFGRSLKLDRTPVKGAKPHTLAKPDRPKDPKKGKKDKDKEKKSGNSTGGDSKPQDKTKTSISPNIEEAIAKLHSKNLFLEPKIQSHEEIRLQRENARLMGMVESLTAQLSTQSTQITSLQKQIDILNSNIISLTHTAQDRRVTSPAKTTSPTAELMDHIATPTSSAHAFNFPPLPPPQAPALPPTVTNPTVQVSNYIPPTAKPPPAFVNPTQPKNTPGPTNYSAPAKTTVTPEPSTSAGPQVQPQPKQDKIPPIILRQKSRWTMVSGAITKLGFSFSKAVNTQDGQIFSCHQRRLPRHNEIPL</sequence>
<feature type="compositionally biased region" description="Pro residues" evidence="1">
    <location>
        <begin position="203"/>
        <end position="214"/>
    </location>
</feature>
<evidence type="ECO:0000313" key="3">
    <source>
        <dbReference type="Proteomes" id="UP001154078"/>
    </source>
</evidence>
<keyword evidence="3" id="KW-1185">Reference proteome</keyword>
<feature type="region of interest" description="Disordered" evidence="1">
    <location>
        <begin position="1"/>
        <end position="92"/>
    </location>
</feature>
<feature type="compositionally biased region" description="Basic and acidic residues" evidence="1">
    <location>
        <begin position="53"/>
        <end position="74"/>
    </location>
</feature>
<feature type="compositionally biased region" description="Polar residues" evidence="1">
    <location>
        <begin position="216"/>
        <end position="228"/>
    </location>
</feature>
<feature type="compositionally biased region" description="Polar residues" evidence="1">
    <location>
        <begin position="240"/>
        <end position="270"/>
    </location>
</feature>
<organism evidence="2 3">
    <name type="scientific">Brassicogethes aeneus</name>
    <name type="common">Rape pollen beetle</name>
    <name type="synonym">Meligethes aeneus</name>
    <dbReference type="NCBI Taxonomy" id="1431903"/>
    <lineage>
        <taxon>Eukaryota</taxon>
        <taxon>Metazoa</taxon>
        <taxon>Ecdysozoa</taxon>
        <taxon>Arthropoda</taxon>
        <taxon>Hexapoda</taxon>
        <taxon>Insecta</taxon>
        <taxon>Pterygota</taxon>
        <taxon>Neoptera</taxon>
        <taxon>Endopterygota</taxon>
        <taxon>Coleoptera</taxon>
        <taxon>Polyphaga</taxon>
        <taxon>Cucujiformia</taxon>
        <taxon>Nitidulidae</taxon>
        <taxon>Meligethinae</taxon>
        <taxon>Brassicogethes</taxon>
    </lineage>
</organism>